<name>U2F1U5_9BACT</name>
<sequence>MPPHIISAFSSSLNLLLLFVNLPCFIFLNLAHEMVKFRRKFLFIVKLVSAYQT</sequence>
<evidence type="ECO:0000313" key="3">
    <source>
        <dbReference type="Proteomes" id="UP000016620"/>
    </source>
</evidence>
<evidence type="ECO:0000256" key="1">
    <source>
        <dbReference type="SAM" id="Phobius"/>
    </source>
</evidence>
<dbReference type="PATRIC" id="fig|1242968.3.peg.297"/>
<reference evidence="2 3" key="1">
    <citation type="journal article" date="2013" name="BMC Genomics">
        <title>Comparative genomics of Campylobacter concisus isolates reveals genetic diversity and provides insights into disease association.</title>
        <authorList>
            <person name="Deshpande N.P."/>
            <person name="Kaakoush N.O."/>
            <person name="Wilkins M.R."/>
            <person name="Mitchell H.M."/>
        </authorList>
    </citation>
    <scope>NUCLEOTIDE SEQUENCE [LARGE SCALE GENOMIC DNA]</scope>
    <source>
        <strain evidence="2 3">UNSWCS</strain>
    </source>
</reference>
<organism evidence="2 3">
    <name type="scientific">Campylobacter concisus UNSWCS</name>
    <dbReference type="NCBI Taxonomy" id="1242968"/>
    <lineage>
        <taxon>Bacteria</taxon>
        <taxon>Pseudomonadati</taxon>
        <taxon>Campylobacterota</taxon>
        <taxon>Epsilonproteobacteria</taxon>
        <taxon>Campylobacterales</taxon>
        <taxon>Campylobacteraceae</taxon>
        <taxon>Campylobacter</taxon>
    </lineage>
</organism>
<dbReference type="AlphaFoldDB" id="U2F1U5"/>
<dbReference type="Proteomes" id="UP000016620">
    <property type="component" value="Unassembled WGS sequence"/>
</dbReference>
<keyword evidence="1" id="KW-1133">Transmembrane helix</keyword>
<keyword evidence="1" id="KW-0472">Membrane</keyword>
<gene>
    <name evidence="2" type="ORF">UNSWCS_670</name>
</gene>
<keyword evidence="1" id="KW-0812">Transmembrane</keyword>
<proteinExistence type="predicted"/>
<comment type="caution">
    <text evidence="2">The sequence shown here is derived from an EMBL/GenBank/DDBJ whole genome shotgun (WGS) entry which is preliminary data.</text>
</comment>
<protein>
    <submittedName>
        <fullName evidence="2">Uncharacterized protein</fullName>
    </submittedName>
</protein>
<feature type="transmembrane region" description="Helical" evidence="1">
    <location>
        <begin position="12"/>
        <end position="31"/>
    </location>
</feature>
<evidence type="ECO:0000313" key="2">
    <source>
        <dbReference type="EMBL" id="ERJ30461.1"/>
    </source>
</evidence>
<dbReference type="EMBL" id="ANNG01000006">
    <property type="protein sequence ID" value="ERJ30461.1"/>
    <property type="molecule type" value="Genomic_DNA"/>
</dbReference>
<accession>U2F1U5</accession>